<dbReference type="NCBIfam" id="TIGR02686">
    <property type="entry name" value="relax_trwC"/>
    <property type="match status" value="1"/>
</dbReference>
<dbReference type="Pfam" id="PF13538">
    <property type="entry name" value="UvrD_C_2"/>
    <property type="match status" value="1"/>
</dbReference>
<dbReference type="NCBIfam" id="NF041492">
    <property type="entry name" value="MobF"/>
    <property type="match status" value="1"/>
</dbReference>
<dbReference type="InterPro" id="IPR027785">
    <property type="entry name" value="UvrD-like_helicase_C"/>
</dbReference>
<feature type="domain" description="TrwC relaxase" evidence="2">
    <location>
        <begin position="11"/>
        <end position="284"/>
    </location>
</feature>
<dbReference type="RefSeq" id="WP_150002866.1">
    <property type="nucleotide sequence ID" value="NZ_BKCM01000020.1"/>
</dbReference>
<dbReference type="Proteomes" id="UP000325187">
    <property type="component" value="Unassembled WGS sequence"/>
</dbReference>
<keyword evidence="5" id="KW-1185">Reference proteome</keyword>
<protein>
    <submittedName>
        <fullName evidence="4">Conjugative relaxase</fullName>
    </submittedName>
</protein>
<dbReference type="SUPFAM" id="SSF52540">
    <property type="entry name" value="P-loop containing nucleoside triphosphate hydrolases"/>
    <property type="match status" value="1"/>
</dbReference>
<evidence type="ECO:0000259" key="3">
    <source>
        <dbReference type="Pfam" id="PF13538"/>
    </source>
</evidence>
<proteinExistence type="predicted"/>
<gene>
    <name evidence="4" type="primary">trwC</name>
    <name evidence="4" type="ORF">JCM17845_28310</name>
</gene>
<reference evidence="4 5" key="1">
    <citation type="submission" date="2019-09" db="EMBL/GenBank/DDBJ databases">
        <title>NBRP : Genome information of microbial organism related human and environment.</title>
        <authorList>
            <person name="Hattori M."/>
            <person name="Oshima K."/>
            <person name="Inaba H."/>
            <person name="Suda W."/>
            <person name="Sakamoto M."/>
            <person name="Iino T."/>
            <person name="Kitahara M."/>
            <person name="Oshida Y."/>
            <person name="Iida T."/>
            <person name="Kudo T."/>
            <person name="Itoh T."/>
            <person name="Ohkuma M."/>
        </authorList>
    </citation>
    <scope>NUCLEOTIDE SEQUENCE [LARGE SCALE GENOMIC DNA]</scope>
    <source>
        <strain evidence="4 5">Mie-1</strain>
    </source>
</reference>
<dbReference type="CDD" id="cd17933">
    <property type="entry name" value="DEXSc_RecD-like"/>
    <property type="match status" value="1"/>
</dbReference>
<dbReference type="EMBL" id="BKCM01000020">
    <property type="protein sequence ID" value="GER02208.1"/>
    <property type="molecule type" value="Genomic_DNA"/>
</dbReference>
<sequence length="932" mass="103214">MLSIASVSAAAAAKSYYDSDNYYTKADDQSSSHWHGTGASNLGLVGPVNASTFEQILEGNLPNGTKLGRVIKGERVHAPGTDLTFSAPKSVSILALVDDRKELIEAHQKAVSTALDWVEKEVVTSRIFDKAERQQVETATGNLVAALFLHDTSRALDPQLHTHAVIANASQRPDGKWRSIQEMPLFQNKMLIGQMYRNELAANLAELGYAVEKSGKNGEFEITGVDKSIREMFSKRSIEVREAASLFGTSSPADLDRAALMTRASKQHVDREKLLSNWQQQMAEKDLSLRLLPSLGKSLKPAKAADKVLKQAMSHISERNAAFLPKDLLKEAMRLSIGSHRYGELEQAMNVMLERGDLAKGEIGNQHYLTTPAMLELERSTLEKMEEGKGASKPIILPHHVDRYLQDKIFTKGQQAALHTSMETLDRTVGIQGFAGAGKTTLLKEVKALSEMAGREVIGYAPSGLAAENLQSESGIPSTTLQSLLTKFKGLTAGRTMSDKAYKVEREKWANRVVVVDEASFASSKQMNDLLHIANDLQFGRLILVGDYKQLDGVDAGKPFYQLQAGGMTTVHMPENMRQQRDQHREAVEAIKDGDVATAIKHLRGDILETSRDNLTRETAQAWLDLPASDRNHALIIAPTHSHRRAITDYARGQLVKEGSLGEKAIGHPILRAVNLTAEERTLASSYQAGQIVQFTKNYKSIGIEAGDYLVVEKVDDRSGTVMLEKGGDIITWHPSRLAARTDGATALYDQDRIDLRQNDLIRFTRSDKDRDLFNSQTATILSVNERDVSFQMKDGRKISLPLNDPAMQHIDFGLAVTIHAAQGQTVDHVIALADSRSAFSANQKMFYVTISRSRHGVTLFTDDVDRLQQNLETNTGERLSAMEVHKAQEQEIAPVPDQAPSLEHEKQEHKHEPKYVLERVIEKTIDFELEL</sequence>
<dbReference type="SUPFAM" id="SSF55464">
    <property type="entry name" value="Origin of replication-binding domain, RBD-like"/>
    <property type="match status" value="1"/>
</dbReference>
<organism evidence="4 5">
    <name type="scientific">Iodidimonas gelatinilytica</name>
    <dbReference type="NCBI Taxonomy" id="1236966"/>
    <lineage>
        <taxon>Bacteria</taxon>
        <taxon>Pseudomonadati</taxon>
        <taxon>Pseudomonadota</taxon>
        <taxon>Alphaproteobacteria</taxon>
        <taxon>Iodidimonadales</taxon>
        <taxon>Iodidimonadaceae</taxon>
        <taxon>Iodidimonas</taxon>
    </lineage>
</organism>
<dbReference type="InterPro" id="IPR027417">
    <property type="entry name" value="P-loop_NTPase"/>
</dbReference>
<dbReference type="Pfam" id="PF13604">
    <property type="entry name" value="AAA_30"/>
    <property type="match status" value="1"/>
</dbReference>
<feature type="domain" description="UvrD-like helicase C-terminal" evidence="3">
    <location>
        <begin position="814"/>
        <end position="860"/>
    </location>
</feature>
<comment type="caution">
    <text evidence="4">The sequence shown here is derived from an EMBL/GenBank/DDBJ whole genome shotgun (WGS) entry which is preliminary data.</text>
</comment>
<dbReference type="CDD" id="cd18809">
    <property type="entry name" value="SF1_C_RecD"/>
    <property type="match status" value="1"/>
</dbReference>
<dbReference type="Gene3D" id="3.40.50.300">
    <property type="entry name" value="P-loop containing nucleotide triphosphate hydrolases"/>
    <property type="match status" value="2"/>
</dbReference>
<evidence type="ECO:0000313" key="5">
    <source>
        <dbReference type="Proteomes" id="UP000325187"/>
    </source>
</evidence>
<evidence type="ECO:0000256" key="1">
    <source>
        <dbReference type="SAM" id="MobiDB-lite"/>
    </source>
</evidence>
<evidence type="ECO:0000313" key="4">
    <source>
        <dbReference type="EMBL" id="GER02208.1"/>
    </source>
</evidence>
<dbReference type="AlphaFoldDB" id="A0A5A7N268"/>
<feature type="compositionally biased region" description="Basic and acidic residues" evidence="1">
    <location>
        <begin position="903"/>
        <end position="912"/>
    </location>
</feature>
<evidence type="ECO:0000259" key="2">
    <source>
        <dbReference type="Pfam" id="PF08751"/>
    </source>
</evidence>
<dbReference type="InterPro" id="IPR014059">
    <property type="entry name" value="TraI/TrwC_relax"/>
</dbReference>
<feature type="region of interest" description="Disordered" evidence="1">
    <location>
        <begin position="893"/>
        <end position="912"/>
    </location>
</feature>
<dbReference type="InterPro" id="IPR014862">
    <property type="entry name" value="TrwC"/>
</dbReference>
<accession>A0A5A7N268</accession>
<name>A0A5A7N268_9PROT</name>
<dbReference type="Pfam" id="PF08751">
    <property type="entry name" value="TrwC"/>
    <property type="match status" value="1"/>
</dbReference>